<evidence type="ECO:0000256" key="1">
    <source>
        <dbReference type="SAM" id="Phobius"/>
    </source>
</evidence>
<dbReference type="NCBIfam" id="TIGR03940">
    <property type="entry name" value="PGA_PgaD"/>
    <property type="match status" value="1"/>
</dbReference>
<name>A0ABT0MGW4_9GAMM</name>
<evidence type="ECO:0000313" key="2">
    <source>
        <dbReference type="EMBL" id="MCL1633908.1"/>
    </source>
</evidence>
<keyword evidence="3" id="KW-1185">Reference proteome</keyword>
<comment type="caution">
    <text evidence="2">The sequence shown here is derived from an EMBL/GenBank/DDBJ whole genome shotgun (WGS) entry which is preliminary data.</text>
</comment>
<dbReference type="Pfam" id="PF13994">
    <property type="entry name" value="PgaD"/>
    <property type="match status" value="1"/>
</dbReference>
<dbReference type="Proteomes" id="UP001431217">
    <property type="component" value="Unassembled WGS sequence"/>
</dbReference>
<keyword evidence="1" id="KW-1133">Transmembrane helix</keyword>
<keyword evidence="1" id="KW-0472">Membrane</keyword>
<evidence type="ECO:0000313" key="3">
    <source>
        <dbReference type="Proteomes" id="UP001431217"/>
    </source>
</evidence>
<reference evidence="2 3" key="1">
    <citation type="submission" date="2022-05" db="EMBL/GenBank/DDBJ databases">
        <title>Luteimonas sp. SX5, whole genome shotgun sequencing project.</title>
        <authorList>
            <person name="Zhao G."/>
            <person name="Shen L."/>
        </authorList>
    </citation>
    <scope>NUCLEOTIDE SEQUENCE [LARGE SCALE GENOMIC DNA]</scope>
    <source>
        <strain evidence="2 3">SX5</strain>
    </source>
</reference>
<dbReference type="EMBL" id="JAMBEP010000001">
    <property type="protein sequence ID" value="MCL1633908.1"/>
    <property type="molecule type" value="Genomic_DNA"/>
</dbReference>
<sequence length="148" mass="16671">MKFDSSVIHKPRSQPALQRGFFSVVTFAFWLAYAYMWLPLLTLFLWLLGVRTAVFELYLREHQVEPFLLVSLPVLALASATVLIAWAEYNRWRFRAKDRRSAQPDIGKHDIALAFGSSQEIAQALSASKVALLKMDDAATPMGVSILA</sequence>
<accession>A0ABT0MGW4</accession>
<feature type="transmembrane region" description="Helical" evidence="1">
    <location>
        <begin position="21"/>
        <end position="47"/>
    </location>
</feature>
<proteinExistence type="predicted"/>
<keyword evidence="1" id="KW-0812">Transmembrane</keyword>
<dbReference type="RefSeq" id="WP_249471752.1">
    <property type="nucleotide sequence ID" value="NZ_JAMBEP010000001.1"/>
</dbReference>
<dbReference type="InterPro" id="IPR023829">
    <property type="entry name" value="PGA_PgaD"/>
</dbReference>
<gene>
    <name evidence="2" type="primary">pgaD</name>
    <name evidence="2" type="ORF">M2650_04525</name>
</gene>
<organism evidence="2 3">
    <name type="scientific">Luteimonas galliterrae</name>
    <dbReference type="NCBI Taxonomy" id="2940486"/>
    <lineage>
        <taxon>Bacteria</taxon>
        <taxon>Pseudomonadati</taxon>
        <taxon>Pseudomonadota</taxon>
        <taxon>Gammaproteobacteria</taxon>
        <taxon>Lysobacterales</taxon>
        <taxon>Lysobacteraceae</taxon>
        <taxon>Luteimonas</taxon>
    </lineage>
</organism>
<feature type="transmembrane region" description="Helical" evidence="1">
    <location>
        <begin position="67"/>
        <end position="87"/>
    </location>
</feature>
<protein>
    <submittedName>
        <fullName evidence="2">Poly-beta-1,6-N-acetyl-D-glucosamine biosynthesis protein PgaD</fullName>
    </submittedName>
</protein>